<dbReference type="AlphaFoldDB" id="A0A0C7N0Z3"/>
<dbReference type="PROSITE" id="PS50090">
    <property type="entry name" value="MYB_LIKE"/>
    <property type="match status" value="2"/>
</dbReference>
<evidence type="ECO:0000256" key="2">
    <source>
        <dbReference type="ARBA" id="ARBA00022664"/>
    </source>
</evidence>
<dbReference type="STRING" id="1245769.A0A0C7N0Z3"/>
<sequence>MPPVPIYVKGGSWSNIEDQILKAAIEKYGTHQWSKIASLLQKKTARQCELRWTEYLNPSLDFTPFSKEEDAKLLENVRRLPNQWRTISDAMGRTPQVCIDRYNVLLEGTDSEVKLGSSLDLEAGDIDLHAESRPARPDPLDLESMDKEMLAEARARLLNTQGKKATRKIRERMLEESKRVAQLQKRRELKQAGIDTKIKAPRKKFSTQIDYNADIVYEREPESGPYDTTLEDERSAKAVRAFEKSVERKGLQESGRGNKAKRKRTHEEAATKVSQSDVVTDNFKKPKLTLPPQEIVHERAIKRSKRSILKLFARLPQPKNDFELELDDDFGDIDDKNSLNEDVQTDTHSPVEGGILVEDIEPSPKAFSDLRAGLPLPKPIESPSNPVEHEYNELIRSALNPTFVHDESLLFKSTKEKLQQFLPDSTPEKSYIDHAVRLIEGVKHSETPDAQELQELQSRLQGLQDAIDEVGYFRDKNQDTSTTIFSELLPNIAELRHTYSVNYKKYQNEYYACQVRRDKLQKHLIEVGVEKQI</sequence>
<dbReference type="PROSITE" id="PS51294">
    <property type="entry name" value="HTH_MYB"/>
    <property type="match status" value="2"/>
</dbReference>
<dbReference type="GO" id="GO:0000974">
    <property type="term" value="C:Prp19 complex"/>
    <property type="evidence" value="ECO:0007669"/>
    <property type="project" value="EnsemblFungi"/>
</dbReference>
<feature type="domain" description="Myb-like" evidence="10">
    <location>
        <begin position="9"/>
        <end position="56"/>
    </location>
</feature>
<dbReference type="GO" id="GO:0003677">
    <property type="term" value="F:DNA binding"/>
    <property type="evidence" value="ECO:0007669"/>
    <property type="project" value="UniProtKB-KW"/>
</dbReference>
<dbReference type="RefSeq" id="XP_022626432.1">
    <property type="nucleotide sequence ID" value="XM_022774324.1"/>
</dbReference>
<feature type="domain" description="HTH myb-type" evidence="11">
    <location>
        <begin position="64"/>
        <end position="110"/>
    </location>
</feature>
<keyword evidence="7" id="KW-0539">Nucleus</keyword>
<evidence type="ECO:0000256" key="9">
    <source>
        <dbReference type="SAM" id="MobiDB-lite"/>
    </source>
</evidence>
<evidence type="ECO:0000256" key="1">
    <source>
        <dbReference type="ARBA" id="ARBA00010506"/>
    </source>
</evidence>
<accession>A0A0C7N0Z3</accession>
<dbReference type="GO" id="GO:0000350">
    <property type="term" value="P:generation of catalytic spliceosome for second transesterification step"/>
    <property type="evidence" value="ECO:0007669"/>
    <property type="project" value="EnsemblFungi"/>
</dbReference>
<dbReference type="SUPFAM" id="SSF46689">
    <property type="entry name" value="Homeodomain-like"/>
    <property type="match status" value="1"/>
</dbReference>
<dbReference type="InterPro" id="IPR001005">
    <property type="entry name" value="SANT/Myb"/>
</dbReference>
<dbReference type="CDD" id="cd11659">
    <property type="entry name" value="SANT_CDC5_II"/>
    <property type="match status" value="1"/>
</dbReference>
<comment type="similarity">
    <text evidence="1">Belongs to the CEF1 family.</text>
</comment>
<dbReference type="Gene3D" id="1.10.10.60">
    <property type="entry name" value="Homeodomain-like"/>
    <property type="match status" value="2"/>
</dbReference>
<dbReference type="InterPro" id="IPR017930">
    <property type="entry name" value="Myb_dom"/>
</dbReference>
<dbReference type="PANTHER" id="PTHR45885">
    <property type="entry name" value="CELL DIVISION CYCLE 5-LIKE PROTEIN"/>
    <property type="match status" value="1"/>
</dbReference>
<keyword evidence="4" id="KW-0677">Repeat</keyword>
<keyword evidence="3" id="KW-0747">Spliceosome</keyword>
<feature type="domain" description="HTH myb-type" evidence="11">
    <location>
        <begin position="1"/>
        <end position="60"/>
    </location>
</feature>
<keyword evidence="6" id="KW-0508">mRNA splicing</keyword>
<dbReference type="GeneID" id="34683561"/>
<evidence type="ECO:0000256" key="6">
    <source>
        <dbReference type="ARBA" id="ARBA00023187"/>
    </source>
</evidence>
<evidence type="ECO:0000256" key="3">
    <source>
        <dbReference type="ARBA" id="ARBA00022728"/>
    </source>
</evidence>
<protein>
    <recommendedName>
        <fullName evidence="8">Pre-mRNA-splicing factor CEF1</fullName>
    </recommendedName>
</protein>
<evidence type="ECO:0000256" key="8">
    <source>
        <dbReference type="ARBA" id="ARBA00034837"/>
    </source>
</evidence>
<dbReference type="Pfam" id="PF13921">
    <property type="entry name" value="Myb_DNA-bind_6"/>
    <property type="match status" value="1"/>
</dbReference>
<reference evidence="12 13" key="1">
    <citation type="submission" date="2014-12" db="EMBL/GenBank/DDBJ databases">
        <authorList>
            <person name="Neuveglise Cecile"/>
        </authorList>
    </citation>
    <scope>NUCLEOTIDE SEQUENCE [LARGE SCALE GENOMIC DNA]</scope>
    <source>
        <strain evidence="12 13">CBS 12615</strain>
    </source>
</reference>
<dbReference type="HOGENOM" id="CLU_009082_2_1_1"/>
<dbReference type="PANTHER" id="PTHR45885:SF1">
    <property type="entry name" value="CELL DIVISION CYCLE 5-LIKE PROTEIN"/>
    <property type="match status" value="1"/>
</dbReference>
<dbReference type="OrthoDB" id="1410009at2759"/>
<proteinExistence type="inferred from homology"/>
<dbReference type="CDD" id="cd00167">
    <property type="entry name" value="SANT"/>
    <property type="match status" value="1"/>
</dbReference>
<evidence type="ECO:0000256" key="5">
    <source>
        <dbReference type="ARBA" id="ARBA00023125"/>
    </source>
</evidence>
<feature type="region of interest" description="Disordered" evidence="9">
    <location>
        <begin position="246"/>
        <end position="278"/>
    </location>
</feature>
<gene>
    <name evidence="12" type="ORF">LALA0_S01e04984g</name>
</gene>
<name>A0A0C7N0Z3_9SACH</name>
<keyword evidence="2" id="KW-0507">mRNA processing</keyword>
<dbReference type="GO" id="GO:0000386">
    <property type="term" value="F:second spliceosomal transesterification activity"/>
    <property type="evidence" value="ECO:0007669"/>
    <property type="project" value="EnsemblFungi"/>
</dbReference>
<keyword evidence="13" id="KW-1185">Reference proteome</keyword>
<evidence type="ECO:0000259" key="10">
    <source>
        <dbReference type="PROSITE" id="PS50090"/>
    </source>
</evidence>
<keyword evidence="5" id="KW-0238">DNA-binding</keyword>
<evidence type="ECO:0000256" key="4">
    <source>
        <dbReference type="ARBA" id="ARBA00022737"/>
    </source>
</evidence>
<feature type="domain" description="Myb-like" evidence="10">
    <location>
        <begin position="57"/>
        <end position="106"/>
    </location>
</feature>
<organism evidence="12 13">
    <name type="scientific">Lachancea lanzarotensis</name>
    <dbReference type="NCBI Taxonomy" id="1245769"/>
    <lineage>
        <taxon>Eukaryota</taxon>
        <taxon>Fungi</taxon>
        <taxon>Dikarya</taxon>
        <taxon>Ascomycota</taxon>
        <taxon>Saccharomycotina</taxon>
        <taxon>Saccharomycetes</taxon>
        <taxon>Saccharomycetales</taxon>
        <taxon>Saccharomycetaceae</taxon>
        <taxon>Lachancea</taxon>
    </lineage>
</organism>
<evidence type="ECO:0000259" key="11">
    <source>
        <dbReference type="PROSITE" id="PS51294"/>
    </source>
</evidence>
<dbReference type="Proteomes" id="UP000054304">
    <property type="component" value="Unassembled WGS sequence"/>
</dbReference>
<evidence type="ECO:0000313" key="13">
    <source>
        <dbReference type="Proteomes" id="UP000054304"/>
    </source>
</evidence>
<dbReference type="InterPro" id="IPR047242">
    <property type="entry name" value="CDC5L/Cef1"/>
</dbReference>
<evidence type="ECO:0000313" key="12">
    <source>
        <dbReference type="EMBL" id="CEP60187.1"/>
    </source>
</evidence>
<dbReference type="GO" id="GO:0071006">
    <property type="term" value="C:U2-type catalytic step 1 spliceosome"/>
    <property type="evidence" value="ECO:0007669"/>
    <property type="project" value="EnsemblFungi"/>
</dbReference>
<dbReference type="SMART" id="SM00717">
    <property type="entry name" value="SANT"/>
    <property type="match status" value="2"/>
</dbReference>
<evidence type="ECO:0000256" key="7">
    <source>
        <dbReference type="ARBA" id="ARBA00023242"/>
    </source>
</evidence>
<dbReference type="InterPro" id="IPR047240">
    <property type="entry name" value="SANT_CDC5L_II"/>
</dbReference>
<dbReference type="EMBL" id="LN736360">
    <property type="protein sequence ID" value="CEP60187.1"/>
    <property type="molecule type" value="Genomic_DNA"/>
</dbReference>
<dbReference type="InterPro" id="IPR009057">
    <property type="entry name" value="Homeodomain-like_sf"/>
</dbReference>